<dbReference type="EMBL" id="FUEG01000032">
    <property type="protein sequence ID" value="SJL15954.1"/>
    <property type="molecule type" value="Genomic_DNA"/>
</dbReference>
<dbReference type="Gene3D" id="3.80.10.10">
    <property type="entry name" value="Ribonuclease Inhibitor"/>
    <property type="match status" value="1"/>
</dbReference>
<organism evidence="2 3">
    <name type="scientific">Armillaria ostoyae</name>
    <name type="common">Armillaria root rot fungus</name>
    <dbReference type="NCBI Taxonomy" id="47428"/>
    <lineage>
        <taxon>Eukaryota</taxon>
        <taxon>Fungi</taxon>
        <taxon>Dikarya</taxon>
        <taxon>Basidiomycota</taxon>
        <taxon>Agaricomycotina</taxon>
        <taxon>Agaricomycetes</taxon>
        <taxon>Agaricomycetidae</taxon>
        <taxon>Agaricales</taxon>
        <taxon>Marasmiineae</taxon>
        <taxon>Physalacriaceae</taxon>
        <taxon>Armillaria</taxon>
    </lineage>
</organism>
<dbReference type="InterPro" id="IPR032675">
    <property type="entry name" value="LRR_dom_sf"/>
</dbReference>
<dbReference type="Pfam" id="PF12937">
    <property type="entry name" value="F-box-like"/>
    <property type="match status" value="1"/>
</dbReference>
<accession>A0A284S4L1</accession>
<dbReference type="AlphaFoldDB" id="A0A284S4L1"/>
<keyword evidence="3" id="KW-1185">Reference proteome</keyword>
<reference evidence="3" key="1">
    <citation type="journal article" date="2017" name="Nat. Ecol. Evol.">
        <title>Genome expansion and lineage-specific genetic innovations in the forest pathogenic fungi Armillaria.</title>
        <authorList>
            <person name="Sipos G."/>
            <person name="Prasanna A.N."/>
            <person name="Walter M.C."/>
            <person name="O'Connor E."/>
            <person name="Balint B."/>
            <person name="Krizsan K."/>
            <person name="Kiss B."/>
            <person name="Hess J."/>
            <person name="Varga T."/>
            <person name="Slot J."/>
            <person name="Riley R."/>
            <person name="Boka B."/>
            <person name="Rigling D."/>
            <person name="Barry K."/>
            <person name="Lee J."/>
            <person name="Mihaltcheva S."/>
            <person name="LaButti K."/>
            <person name="Lipzen A."/>
            <person name="Waldron R."/>
            <person name="Moloney N.M."/>
            <person name="Sperisen C."/>
            <person name="Kredics L."/>
            <person name="Vagvoelgyi C."/>
            <person name="Patrignani A."/>
            <person name="Fitzpatrick D."/>
            <person name="Nagy I."/>
            <person name="Doyle S."/>
            <person name="Anderson J.B."/>
            <person name="Grigoriev I.V."/>
            <person name="Gueldener U."/>
            <person name="Muensterkoetter M."/>
            <person name="Nagy L.G."/>
        </authorList>
    </citation>
    <scope>NUCLEOTIDE SEQUENCE [LARGE SCALE GENOMIC DNA]</scope>
    <source>
        <strain evidence="3">C18/9</strain>
    </source>
</reference>
<dbReference type="Proteomes" id="UP000219338">
    <property type="component" value="Unassembled WGS sequence"/>
</dbReference>
<proteinExistence type="predicted"/>
<sequence>MDPSSVLPVELLSKIFGHYLTDREIPAQSFDFSNGLWVLGKVSSAWRHTANSSRLLWSTITITEAFPTRDFRKDTPSLSDRSLVSRKNASKIRKEILTEILRCSGSCPLTLSISFPIRIQDCEDIPISDQSLCAILAAHSHRWQFVQFMGHPCLWDHFLDIPSFRLQSLRKLNARVGDMAALGQVASLCPGLVELVTFVSKGEYTLGRIKMPALEYLSLKGNIGALDCISAPHLESLRIISDLSCMSSTKKDSDPSGSYVLEFLRHSKCSVRTMNIKWRGTHDDLAAILSLTPSLESLGCHMPFNRAFLESISSLIPNLRTLTLSFHLISFPDVKLILDMVESRLAGGILKCVHIRQVGKNIIKMFAERLATLNEPPDVSVRLGDISGSS</sequence>
<gene>
    <name evidence="2" type="ORF">ARMOST_19466</name>
</gene>
<evidence type="ECO:0000313" key="3">
    <source>
        <dbReference type="Proteomes" id="UP000219338"/>
    </source>
</evidence>
<name>A0A284S4L1_ARMOS</name>
<dbReference type="SUPFAM" id="SSF52058">
    <property type="entry name" value="L domain-like"/>
    <property type="match status" value="1"/>
</dbReference>
<dbReference type="OMA" id="RTMNIKW"/>
<evidence type="ECO:0000259" key="1">
    <source>
        <dbReference type="Pfam" id="PF12937"/>
    </source>
</evidence>
<dbReference type="OrthoDB" id="2871552at2759"/>
<protein>
    <recommendedName>
        <fullName evidence="1">F-box domain-containing protein</fullName>
    </recommendedName>
</protein>
<feature type="domain" description="F-box" evidence="1">
    <location>
        <begin position="6"/>
        <end position="62"/>
    </location>
</feature>
<evidence type="ECO:0000313" key="2">
    <source>
        <dbReference type="EMBL" id="SJL15954.1"/>
    </source>
</evidence>
<dbReference type="InterPro" id="IPR001810">
    <property type="entry name" value="F-box_dom"/>
</dbReference>